<dbReference type="Proteomes" id="UP000295518">
    <property type="component" value="Unassembled WGS sequence"/>
</dbReference>
<evidence type="ECO:0000259" key="2">
    <source>
        <dbReference type="SMART" id="SM00642"/>
    </source>
</evidence>
<dbReference type="GO" id="GO:0004556">
    <property type="term" value="F:alpha-amylase activity"/>
    <property type="evidence" value="ECO:0007669"/>
    <property type="project" value="TreeGrafter"/>
</dbReference>
<feature type="domain" description="Glycosyl hydrolase family 13 catalytic" evidence="2">
    <location>
        <begin position="13"/>
        <end position="408"/>
    </location>
</feature>
<dbReference type="SMART" id="SM00642">
    <property type="entry name" value="Aamy"/>
    <property type="match status" value="1"/>
</dbReference>
<dbReference type="Pfam" id="PF00128">
    <property type="entry name" value="Alpha-amylase"/>
    <property type="match status" value="1"/>
</dbReference>
<evidence type="ECO:0000256" key="1">
    <source>
        <dbReference type="ARBA" id="ARBA00008061"/>
    </source>
</evidence>
<organism evidence="3 4">
    <name type="scientific">Mycoplasma testudineum</name>
    <dbReference type="NCBI Taxonomy" id="244584"/>
    <lineage>
        <taxon>Bacteria</taxon>
        <taxon>Bacillati</taxon>
        <taxon>Mycoplasmatota</taxon>
        <taxon>Mollicutes</taxon>
        <taxon>Mycoplasmataceae</taxon>
        <taxon>Mycoplasma</taxon>
    </lineage>
</organism>
<name>A0A4V6PSE0_9MOLU</name>
<dbReference type="InterPro" id="IPR017853">
    <property type="entry name" value="GH"/>
</dbReference>
<comment type="caution">
    <text evidence="3">The sequence shown here is derived from an EMBL/GenBank/DDBJ whole genome shotgun (WGS) entry which is preliminary data.</text>
</comment>
<sequence length="538" mass="62811">MDIKQWKDKIIYQIFPRSFKDSNDDGNGDINGIISKLDYLQDLGVNVIWLTPIYKTEFADAGYDVFDYFKVWEKFGTISDFKKLSKECKKRDIEIMMDLVLNHVSTKHEWFKKAIADPNSKEFNYFIWSDKPDSSESIFNGSAWEYVESVNKYYYHLFAPEQADLNWANQDVVDAMAEVVNFWNKLGVNSYRFDAIQHVHKEIVNGENIHSFGSKMVKYLQALRKKIEKNNNNVFILGEASGIDPSKNIKYANGKEKIADSFYNFSWWWIGWNKKTGRNGYDHDWKVSDFANPGAIEYQNNETIKPWQLVNFLTNHDTSRAISRYVKDAKFWNQAAKSLALFTFVQKGIPAFNYGEEIALSNAIFNDRSEFRDVDVANSFKVFVDQNKIYTENEMRVAHIINSRDNSRLPMVWDNVSEYHGFSSVKPWVKFSQNHNSTSVEKQLKDPQSVLHFYKKLIQLRKDSIYKNILIDGKSNFSVEDGIFVITRTLKNKSIKAFINLDNVIVKKNYDPNKVILSSYNDSEENVLREYESILIEV</sequence>
<gene>
    <name evidence="3" type="ORF">EI74_0034</name>
</gene>
<dbReference type="InterPro" id="IPR006047">
    <property type="entry name" value="GH13_cat_dom"/>
</dbReference>
<dbReference type="OrthoDB" id="9805159at2"/>
<dbReference type="Gene3D" id="3.20.20.80">
    <property type="entry name" value="Glycosidases"/>
    <property type="match status" value="1"/>
</dbReference>
<proteinExistence type="inferred from homology"/>
<comment type="similarity">
    <text evidence="1">Belongs to the glycosyl hydrolase 13 family.</text>
</comment>
<dbReference type="Gene3D" id="3.90.400.10">
    <property type="entry name" value="Oligo-1,6-glucosidase, Domain 2"/>
    <property type="match status" value="1"/>
</dbReference>
<dbReference type="AlphaFoldDB" id="A0A4V6PSE0"/>
<dbReference type="SUPFAM" id="SSF51445">
    <property type="entry name" value="(Trans)glycosidases"/>
    <property type="match status" value="1"/>
</dbReference>
<keyword evidence="4" id="KW-1185">Reference proteome</keyword>
<evidence type="ECO:0000313" key="3">
    <source>
        <dbReference type="EMBL" id="TDO22128.1"/>
    </source>
</evidence>
<evidence type="ECO:0000313" key="4">
    <source>
        <dbReference type="Proteomes" id="UP000295518"/>
    </source>
</evidence>
<dbReference type="PANTHER" id="PTHR10357:SF179">
    <property type="entry name" value="NEUTRAL AND BASIC AMINO ACID TRANSPORT PROTEIN RBAT"/>
    <property type="match status" value="1"/>
</dbReference>
<accession>A0A4V6PSE0</accession>
<protein>
    <submittedName>
        <fullName evidence="3">Oligo-1,6-glucosidase/alpha-glucosidase</fullName>
    </submittedName>
</protein>
<dbReference type="InterPro" id="IPR045857">
    <property type="entry name" value="O16G_dom_2"/>
</dbReference>
<reference evidence="3 4" key="1">
    <citation type="submission" date="2019-03" db="EMBL/GenBank/DDBJ databases">
        <title>Genomic Encyclopedia of Archaeal and Bacterial Type Strains, Phase II (KMG-II): from individual species to whole genera.</title>
        <authorList>
            <person name="Goeker M."/>
        </authorList>
    </citation>
    <scope>NUCLEOTIDE SEQUENCE [LARGE SCALE GENOMIC DNA]</scope>
    <source>
        <strain evidence="3 4">ATCC 700618</strain>
    </source>
</reference>
<dbReference type="PANTHER" id="PTHR10357">
    <property type="entry name" value="ALPHA-AMYLASE FAMILY MEMBER"/>
    <property type="match status" value="1"/>
</dbReference>
<dbReference type="EMBL" id="SNWN01000002">
    <property type="protein sequence ID" value="TDO22128.1"/>
    <property type="molecule type" value="Genomic_DNA"/>
</dbReference>
<dbReference type="RefSeq" id="WP_094255021.1">
    <property type="nucleotide sequence ID" value="NZ_NNCE01000011.1"/>
</dbReference>
<dbReference type="GO" id="GO:0009313">
    <property type="term" value="P:oligosaccharide catabolic process"/>
    <property type="evidence" value="ECO:0007669"/>
    <property type="project" value="TreeGrafter"/>
</dbReference>